<reference evidence="1 2" key="1">
    <citation type="journal article" date="2024" name="Plant Biotechnol. J.">
        <title>Genome and CRISPR/Cas9 system of a widespread forest tree (Populus alba) in the world.</title>
        <authorList>
            <person name="Liu Y.J."/>
            <person name="Jiang P.F."/>
            <person name="Han X.M."/>
            <person name="Li X.Y."/>
            <person name="Wang H.M."/>
            <person name="Wang Y.J."/>
            <person name="Wang X.X."/>
            <person name="Zeng Q.Y."/>
        </authorList>
    </citation>
    <scope>NUCLEOTIDE SEQUENCE [LARGE SCALE GENOMIC DNA]</scope>
    <source>
        <strain evidence="2">cv. PAL-ZL1</strain>
    </source>
</reference>
<dbReference type="EMBL" id="RCHU02000014">
    <property type="protein sequence ID" value="KAL3572365.1"/>
    <property type="molecule type" value="Genomic_DNA"/>
</dbReference>
<evidence type="ECO:0000313" key="2">
    <source>
        <dbReference type="Proteomes" id="UP000309997"/>
    </source>
</evidence>
<proteinExistence type="predicted"/>
<organism evidence="1 2">
    <name type="scientific">Populus alba</name>
    <name type="common">White poplar</name>
    <dbReference type="NCBI Taxonomy" id="43335"/>
    <lineage>
        <taxon>Eukaryota</taxon>
        <taxon>Viridiplantae</taxon>
        <taxon>Streptophyta</taxon>
        <taxon>Embryophyta</taxon>
        <taxon>Tracheophyta</taxon>
        <taxon>Spermatophyta</taxon>
        <taxon>Magnoliopsida</taxon>
        <taxon>eudicotyledons</taxon>
        <taxon>Gunneridae</taxon>
        <taxon>Pentapetalae</taxon>
        <taxon>rosids</taxon>
        <taxon>fabids</taxon>
        <taxon>Malpighiales</taxon>
        <taxon>Salicaceae</taxon>
        <taxon>Saliceae</taxon>
        <taxon>Populus</taxon>
    </lineage>
</organism>
<sequence length="142" mass="15554">MMATNLSSIHGGIVCGGPRQRMVCGFCGHLRSLGGGKDSFYFLFWLKERVTALHMTPEPVVDHVQEAPSDIWALGRIVFEMLTGKPVWDLKPETTIEKLLRKAADDAEEGFSAAGSTVLEPISQVSSWQRPLINTIPAGSQE</sequence>
<keyword evidence="2" id="KW-1185">Reference proteome</keyword>
<gene>
    <name evidence="1" type="ORF">D5086_026269</name>
</gene>
<dbReference type="Proteomes" id="UP000309997">
    <property type="component" value="Unassembled WGS sequence"/>
</dbReference>
<protein>
    <submittedName>
        <fullName evidence="1">Uncharacterized protein</fullName>
    </submittedName>
</protein>
<evidence type="ECO:0000313" key="1">
    <source>
        <dbReference type="EMBL" id="KAL3572365.1"/>
    </source>
</evidence>
<accession>A0ACC4B1G8</accession>
<name>A0ACC4B1G8_POPAL</name>
<comment type="caution">
    <text evidence="1">The sequence shown here is derived from an EMBL/GenBank/DDBJ whole genome shotgun (WGS) entry which is preliminary data.</text>
</comment>